<gene>
    <name evidence="1" type="ORF">MESS2_150019</name>
</gene>
<dbReference type="Proteomes" id="UP000012062">
    <property type="component" value="Unassembled WGS sequence"/>
</dbReference>
<dbReference type="AlphaFoldDB" id="M5ELR0"/>
<protein>
    <submittedName>
        <fullName evidence="1">Uncharacterized protein</fullName>
    </submittedName>
</protein>
<keyword evidence="2" id="KW-1185">Reference proteome</keyword>
<dbReference type="EMBL" id="CAUM01000057">
    <property type="protein sequence ID" value="CCV05138.1"/>
    <property type="molecule type" value="Genomic_DNA"/>
</dbReference>
<dbReference type="STRING" id="1297569.MESS2_150019"/>
<evidence type="ECO:0000313" key="2">
    <source>
        <dbReference type="Proteomes" id="UP000012062"/>
    </source>
</evidence>
<name>M5ELR0_9HYPH</name>
<evidence type="ECO:0000313" key="1">
    <source>
        <dbReference type="EMBL" id="CCV05138.1"/>
    </source>
</evidence>
<accession>M5ELR0</accession>
<sequence length="87" mass="9765">MTMVHGYLVVSKINKTTGCDVLALHIKARRFMRRALGSCFMHALSQNRCALLGDMHWSPAQQCIPTLEPAPIGVFIRHSSNFHSETQ</sequence>
<proteinExistence type="predicted"/>
<organism evidence="1 2">
    <name type="scientific">Mesorhizobium metallidurans STM 2683</name>
    <dbReference type="NCBI Taxonomy" id="1297569"/>
    <lineage>
        <taxon>Bacteria</taxon>
        <taxon>Pseudomonadati</taxon>
        <taxon>Pseudomonadota</taxon>
        <taxon>Alphaproteobacteria</taxon>
        <taxon>Hyphomicrobiales</taxon>
        <taxon>Phyllobacteriaceae</taxon>
        <taxon>Mesorhizobium</taxon>
    </lineage>
</organism>
<reference evidence="1 2" key="1">
    <citation type="submission" date="2013-02" db="EMBL/GenBank/DDBJ databases">
        <authorList>
            <person name="Genoscope - CEA"/>
        </authorList>
    </citation>
    <scope>NUCLEOTIDE SEQUENCE [LARGE SCALE GENOMIC DNA]</scope>
    <source>
        <strain evidence="1 2">STM 2683</strain>
    </source>
</reference>
<comment type="caution">
    <text evidence="1">The sequence shown here is derived from an EMBL/GenBank/DDBJ whole genome shotgun (WGS) entry which is preliminary data.</text>
</comment>